<dbReference type="Pfam" id="PF03051">
    <property type="entry name" value="Peptidase_C1_2"/>
    <property type="match status" value="1"/>
</dbReference>
<protein>
    <submittedName>
        <fullName evidence="1">Aminopeptidase</fullName>
    </submittedName>
</protein>
<sequence>MGAKLLILFVTLRNMKKILLYISVSLVVISCGRPSKQTVEKNPFITDVMLKTTPVKDQGHSQLCWAYAMLATIETNHLMMGDSVNLSTDYIARMMLTDASTRYYLSKGKNTISMRGMGSLLIHLMQNYGIVPFDSYNAKEPANYNVICRKIMQATKSVNNLTTLNQKVNDVLDEEIGYMPAKYVHMLGAEYTPQEFAHSVCRDDEYVNVTSFKHHVMGESFILETPDNIMNDKFLNVPIEALMTMITKSLVNGKAVCWEGDVSEPGFSFSEGVAETNHQTVTQDLRQQEFESRQTTDDHVMELIGLAHDKNGKKYFIAKNSWGTSNRFKGYMYLSYNYVKLKTIAVFLSQD</sequence>
<keyword evidence="1" id="KW-0031">Aminopeptidase</keyword>
<dbReference type="SUPFAM" id="SSF54001">
    <property type="entry name" value="Cysteine proteinases"/>
    <property type="match status" value="1"/>
</dbReference>
<reference evidence="1 2" key="1">
    <citation type="journal article" date="2022" name="Int. J. Syst. Evol. Microbiol.">
        <title>Prevotella herbatica sp. nov., a plant polysaccharide-decomposing anaerobic bacterium isolated from a methanogenic reactor.</title>
        <authorList>
            <person name="Uek A."/>
            <person name="Tonouchi A."/>
            <person name="Kaku N."/>
            <person name="Ueki K."/>
        </authorList>
    </citation>
    <scope>NUCLEOTIDE SEQUENCE [LARGE SCALE GENOMIC DNA]</scope>
    <source>
        <strain evidence="1 2">WR041</strain>
    </source>
</reference>
<dbReference type="InterPro" id="IPR004134">
    <property type="entry name" value="Peptidase_C1B"/>
</dbReference>
<dbReference type="EMBL" id="AP024484">
    <property type="protein sequence ID" value="BCS85206.1"/>
    <property type="molecule type" value="Genomic_DNA"/>
</dbReference>
<dbReference type="Proteomes" id="UP001319045">
    <property type="component" value="Chromosome"/>
</dbReference>
<organism evidence="1 2">
    <name type="scientific">Prevotella herbatica</name>
    <dbReference type="NCBI Taxonomy" id="2801997"/>
    <lineage>
        <taxon>Bacteria</taxon>
        <taxon>Pseudomonadati</taxon>
        <taxon>Bacteroidota</taxon>
        <taxon>Bacteroidia</taxon>
        <taxon>Bacteroidales</taxon>
        <taxon>Prevotellaceae</taxon>
        <taxon>Prevotella</taxon>
    </lineage>
</organism>
<accession>A0ABN6EKB5</accession>
<gene>
    <name evidence="1" type="primary">pepC</name>
    <name evidence="1" type="ORF">prwr041_10990</name>
</gene>
<keyword evidence="1" id="KW-0645">Protease</keyword>
<keyword evidence="2" id="KW-1185">Reference proteome</keyword>
<dbReference type="InterPro" id="IPR038765">
    <property type="entry name" value="Papain-like_cys_pep_sf"/>
</dbReference>
<evidence type="ECO:0000313" key="2">
    <source>
        <dbReference type="Proteomes" id="UP001319045"/>
    </source>
</evidence>
<dbReference type="Gene3D" id="3.90.70.10">
    <property type="entry name" value="Cysteine proteinases"/>
    <property type="match status" value="1"/>
</dbReference>
<name>A0ABN6EKB5_9BACT</name>
<proteinExistence type="predicted"/>
<dbReference type="GO" id="GO:0004177">
    <property type="term" value="F:aminopeptidase activity"/>
    <property type="evidence" value="ECO:0007669"/>
    <property type="project" value="UniProtKB-KW"/>
</dbReference>
<evidence type="ECO:0000313" key="1">
    <source>
        <dbReference type="EMBL" id="BCS85206.1"/>
    </source>
</evidence>
<keyword evidence="1" id="KW-0378">Hydrolase</keyword>
<dbReference type="PROSITE" id="PS51257">
    <property type="entry name" value="PROKAR_LIPOPROTEIN"/>
    <property type="match status" value="1"/>
</dbReference>